<accession>A4JFU1</accession>
<evidence type="ECO:0000313" key="2">
    <source>
        <dbReference type="Proteomes" id="UP000002287"/>
    </source>
</evidence>
<sequence>MLLSEAHRARTGRLEACRLHALRFGQRERLDERPLAVRHFAARSLSIRAIARRCEWISKTRVGDVLRLSLFKRCSLKETLIYSARRSSQT</sequence>
<dbReference type="HOGENOM" id="CLU_2435265_0_0_4"/>
<reference evidence="2" key="1">
    <citation type="submission" date="2007-03" db="EMBL/GenBank/DDBJ databases">
        <title>Complete sequence of chromosome 1 of Burkholderia vietnamiensis G4.</title>
        <authorList>
            <consortium name="US DOE Joint Genome Institute"/>
            <person name="Copeland A."/>
            <person name="Lucas S."/>
            <person name="Lapidus A."/>
            <person name="Barry K."/>
            <person name="Detter J.C."/>
            <person name="Glavina del Rio T."/>
            <person name="Hammon N."/>
            <person name="Israni S."/>
            <person name="Dalin E."/>
            <person name="Tice H."/>
            <person name="Pitluck S."/>
            <person name="Chain P."/>
            <person name="Malfatti S."/>
            <person name="Shin M."/>
            <person name="Vergez L."/>
            <person name="Schmutz J."/>
            <person name="Larimer F."/>
            <person name="Land M."/>
            <person name="Hauser L."/>
            <person name="Kyrpides N."/>
            <person name="Tiedje J."/>
            <person name="Richardson P."/>
        </authorList>
    </citation>
    <scope>NUCLEOTIDE SEQUENCE [LARGE SCALE GENOMIC DNA]</scope>
    <source>
        <strain evidence="2">G4 / LMG 22486</strain>
    </source>
</reference>
<evidence type="ECO:0000313" key="1">
    <source>
        <dbReference type="EMBL" id="ABO55144.1"/>
    </source>
</evidence>
<gene>
    <name evidence="1" type="ordered locus">Bcep1808_2142</name>
</gene>
<proteinExistence type="predicted"/>
<protein>
    <submittedName>
        <fullName evidence="1">Uncharacterized protein</fullName>
    </submittedName>
</protein>
<dbReference type="KEGG" id="bvi:Bcep1808_2142"/>
<name>A4JFU1_BURVG</name>
<dbReference type="AlphaFoldDB" id="A4JFU1"/>
<dbReference type="EMBL" id="CP000614">
    <property type="protein sequence ID" value="ABO55144.1"/>
    <property type="molecule type" value="Genomic_DNA"/>
</dbReference>
<dbReference type="Proteomes" id="UP000002287">
    <property type="component" value="Chromosome 1"/>
</dbReference>
<organism evidence="1 2">
    <name type="scientific">Burkholderia vietnamiensis (strain G4 / LMG 22486)</name>
    <name type="common">Burkholderia cepacia (strain R1808)</name>
    <dbReference type="NCBI Taxonomy" id="269482"/>
    <lineage>
        <taxon>Bacteria</taxon>
        <taxon>Pseudomonadati</taxon>
        <taxon>Pseudomonadota</taxon>
        <taxon>Betaproteobacteria</taxon>
        <taxon>Burkholderiales</taxon>
        <taxon>Burkholderiaceae</taxon>
        <taxon>Burkholderia</taxon>
        <taxon>Burkholderia cepacia complex</taxon>
    </lineage>
</organism>